<dbReference type="Gene3D" id="2.40.160.10">
    <property type="entry name" value="Porin"/>
    <property type="match status" value="1"/>
</dbReference>
<dbReference type="InterPro" id="IPR023614">
    <property type="entry name" value="Porin_dom_sf"/>
</dbReference>
<gene>
    <name evidence="4" type="ORF">OJF2_73500</name>
</gene>
<evidence type="ECO:0000256" key="1">
    <source>
        <dbReference type="SAM" id="Coils"/>
    </source>
</evidence>
<feature type="chain" id="PRO_5022685398" description="Phosphate-selective porin O and P" evidence="3">
    <location>
        <begin position="25"/>
        <end position="560"/>
    </location>
</feature>
<feature type="signal peptide" evidence="3">
    <location>
        <begin position="1"/>
        <end position="24"/>
    </location>
</feature>
<evidence type="ECO:0000313" key="5">
    <source>
        <dbReference type="Proteomes" id="UP000324233"/>
    </source>
</evidence>
<sequence length="560" mass="60275" precursor="true">MRNLRAAAVVIAALCAGRPGLARAQAPAAAAPRSAPDVEDRLRRLEGLVDRLATENRQLAAENRKLAAEIRGRPTAATVDHAVRASQGEGPRPPLPAPVLPGASPADPEDAPQGEAGVAETAAPGAAAPASDDWPTGGGRMLSALLDAGGGAGQVEDDRMGRFLAGRYDGGYVLVAPTDEQRTPFALKFNLASQLRYTGFARAADSWTDSSGLIRPILNQSYFSLNRAWFTFSGFAFSPKLRFNVSVFTTSTTNQTIFQGFFGYAFSEAFALYGGYYKVPGTREWLESARYTLGVDRTMANTFFRPSLSPGVWATGEPIENVYYYAGIFNEFNASYLTTPRNNNNMTYSGNLWWEPLGEFGPGYTDQELHETPVARTGTSVSYQRSFRESDLSGGATNPENTILRLSDGTPFYQRDALGPGVLALAANVALVSYDLSVKYRGWSLSGEYYARWIQGIATSSGTVPRDLLNLFDSGGLAQVSFSPIPTKLDVFGRGSIVSGHFGEGSEIGGGLNWYILGTRNLRGTVEVKKINHSPANNPLYGYFAGYSGTLVQAQVVTDF</sequence>
<dbReference type="AlphaFoldDB" id="A0A5B9WEU2"/>
<keyword evidence="1" id="KW-0175">Coiled coil</keyword>
<dbReference type="RefSeq" id="WP_168222246.1">
    <property type="nucleotide sequence ID" value="NZ_CP042997.1"/>
</dbReference>
<dbReference type="Proteomes" id="UP000324233">
    <property type="component" value="Chromosome"/>
</dbReference>
<name>A0A5B9WEU2_9BACT</name>
<proteinExistence type="predicted"/>
<protein>
    <recommendedName>
        <fullName evidence="6">Phosphate-selective porin O and P</fullName>
    </recommendedName>
</protein>
<feature type="region of interest" description="Disordered" evidence="2">
    <location>
        <begin position="84"/>
        <end position="142"/>
    </location>
</feature>
<reference evidence="4 5" key="1">
    <citation type="submission" date="2019-08" db="EMBL/GenBank/DDBJ databases">
        <title>Deep-cultivation of Planctomycetes and their phenomic and genomic characterization uncovers novel biology.</title>
        <authorList>
            <person name="Wiegand S."/>
            <person name="Jogler M."/>
            <person name="Boedeker C."/>
            <person name="Pinto D."/>
            <person name="Vollmers J."/>
            <person name="Rivas-Marin E."/>
            <person name="Kohn T."/>
            <person name="Peeters S.H."/>
            <person name="Heuer A."/>
            <person name="Rast P."/>
            <person name="Oberbeckmann S."/>
            <person name="Bunk B."/>
            <person name="Jeske O."/>
            <person name="Meyerdierks A."/>
            <person name="Storesund J.E."/>
            <person name="Kallscheuer N."/>
            <person name="Luecker S."/>
            <person name="Lage O.M."/>
            <person name="Pohl T."/>
            <person name="Merkel B.J."/>
            <person name="Hornburger P."/>
            <person name="Mueller R.-W."/>
            <person name="Bruemmer F."/>
            <person name="Labrenz M."/>
            <person name="Spormann A.M."/>
            <person name="Op den Camp H."/>
            <person name="Overmann J."/>
            <person name="Amann R."/>
            <person name="Jetten M.S.M."/>
            <person name="Mascher T."/>
            <person name="Medema M.H."/>
            <person name="Devos D.P."/>
            <person name="Kaster A.-K."/>
            <person name="Ovreas L."/>
            <person name="Rohde M."/>
            <person name="Galperin M.Y."/>
            <person name="Jogler C."/>
        </authorList>
    </citation>
    <scope>NUCLEOTIDE SEQUENCE [LARGE SCALE GENOMIC DNA]</scope>
    <source>
        <strain evidence="4 5">OJF2</strain>
    </source>
</reference>
<evidence type="ECO:0000256" key="2">
    <source>
        <dbReference type="SAM" id="MobiDB-lite"/>
    </source>
</evidence>
<feature type="coiled-coil region" evidence="1">
    <location>
        <begin position="42"/>
        <end position="69"/>
    </location>
</feature>
<evidence type="ECO:0008006" key="6">
    <source>
        <dbReference type="Google" id="ProtNLM"/>
    </source>
</evidence>
<accession>A0A5B9WEU2</accession>
<keyword evidence="5" id="KW-1185">Reference proteome</keyword>
<keyword evidence="3" id="KW-0732">Signal</keyword>
<evidence type="ECO:0000313" key="4">
    <source>
        <dbReference type="EMBL" id="QEH38744.1"/>
    </source>
</evidence>
<organism evidence="4 5">
    <name type="scientific">Aquisphaera giovannonii</name>
    <dbReference type="NCBI Taxonomy" id="406548"/>
    <lineage>
        <taxon>Bacteria</taxon>
        <taxon>Pseudomonadati</taxon>
        <taxon>Planctomycetota</taxon>
        <taxon>Planctomycetia</taxon>
        <taxon>Isosphaerales</taxon>
        <taxon>Isosphaeraceae</taxon>
        <taxon>Aquisphaera</taxon>
    </lineage>
</organism>
<dbReference type="KEGG" id="agv:OJF2_73500"/>
<dbReference type="EMBL" id="CP042997">
    <property type="protein sequence ID" value="QEH38744.1"/>
    <property type="molecule type" value="Genomic_DNA"/>
</dbReference>
<evidence type="ECO:0000256" key="3">
    <source>
        <dbReference type="SAM" id="SignalP"/>
    </source>
</evidence>
<feature type="compositionally biased region" description="Low complexity" evidence="2">
    <location>
        <begin position="114"/>
        <end position="130"/>
    </location>
</feature>